<dbReference type="GO" id="GO:0046872">
    <property type="term" value="F:metal ion binding"/>
    <property type="evidence" value="ECO:0007669"/>
    <property type="project" value="InterPro"/>
</dbReference>
<dbReference type="InterPro" id="IPR001670">
    <property type="entry name" value="ADH_Fe/GldA"/>
</dbReference>
<comment type="similarity">
    <text evidence="1">Belongs to the iron-containing alcohol dehydrogenase family.</text>
</comment>
<organism evidence="5 6">
    <name type="scientific">Bacteroides pectinophilus CAG:437</name>
    <dbReference type="NCBI Taxonomy" id="1263051"/>
    <lineage>
        <taxon>Bacteria</taxon>
        <taxon>Bacillati</taxon>
        <taxon>Bacillota</taxon>
        <taxon>Clostridia</taxon>
        <taxon>Eubacteriales</taxon>
    </lineage>
</organism>
<feature type="domain" description="Fe-containing alcohol dehydrogenase-like C-terminal" evidence="4">
    <location>
        <begin position="186"/>
        <end position="333"/>
    </location>
</feature>
<dbReference type="Pfam" id="PF25137">
    <property type="entry name" value="ADH_Fe_C"/>
    <property type="match status" value="1"/>
</dbReference>
<dbReference type="Pfam" id="PF00465">
    <property type="entry name" value="Fe-ADH"/>
    <property type="match status" value="1"/>
</dbReference>
<dbReference type="Gene3D" id="3.40.50.1970">
    <property type="match status" value="1"/>
</dbReference>
<protein>
    <submittedName>
        <fullName evidence="5">Uncharacterized protein</fullName>
    </submittedName>
</protein>
<evidence type="ECO:0000256" key="2">
    <source>
        <dbReference type="ARBA" id="ARBA00023002"/>
    </source>
</evidence>
<reference evidence="5" key="1">
    <citation type="submission" date="2012-11" db="EMBL/GenBank/DDBJ databases">
        <title>Dependencies among metagenomic species, viruses, plasmids and units of genetic variation.</title>
        <authorList>
            <person name="Nielsen H.B."/>
            <person name="Almeida M."/>
            <person name="Juncker A.S."/>
            <person name="Rasmussen S."/>
            <person name="Li J."/>
            <person name="Sunagawa S."/>
            <person name="Plichta D."/>
            <person name="Gautier L."/>
            <person name="Le Chatelier E."/>
            <person name="Peletier E."/>
            <person name="Bonde I."/>
            <person name="Nielsen T."/>
            <person name="Manichanh C."/>
            <person name="Arumugam M."/>
            <person name="Batto J."/>
            <person name="Santos M.B.Q.D."/>
            <person name="Blom N."/>
            <person name="Borruel N."/>
            <person name="Burgdorf K.S."/>
            <person name="Boumezbeur F."/>
            <person name="Casellas F."/>
            <person name="Dore J."/>
            <person name="Guarner F."/>
            <person name="Hansen T."/>
            <person name="Hildebrand F."/>
            <person name="Kaas R.S."/>
            <person name="Kennedy S."/>
            <person name="Kristiansen K."/>
            <person name="Kultima J.R."/>
            <person name="Leonard P."/>
            <person name="Levenez F."/>
            <person name="Lund O."/>
            <person name="Moumen B."/>
            <person name="Le Paslier D."/>
            <person name="Pons N."/>
            <person name="Pedersen O."/>
            <person name="Prifti E."/>
            <person name="Qin J."/>
            <person name="Raes J."/>
            <person name="Tap J."/>
            <person name="Tims S."/>
            <person name="Ussery D.W."/>
            <person name="Yamada T."/>
            <person name="MetaHit consortium"/>
            <person name="Renault P."/>
            <person name="Sicheritz-Ponten T."/>
            <person name="Bork P."/>
            <person name="Wang J."/>
            <person name="Brunak S."/>
            <person name="Ehrlich S.D."/>
        </authorList>
    </citation>
    <scope>NUCLEOTIDE SEQUENCE [LARGE SCALE GENOMIC DNA]</scope>
</reference>
<dbReference type="EMBL" id="CBHH010000024">
    <property type="protein sequence ID" value="CDD56003.1"/>
    <property type="molecule type" value="Genomic_DNA"/>
</dbReference>
<dbReference type="SUPFAM" id="SSF56796">
    <property type="entry name" value="Dehydroquinate synthase-like"/>
    <property type="match status" value="1"/>
</dbReference>
<comment type="caution">
    <text evidence="5">The sequence shown here is derived from an EMBL/GenBank/DDBJ whole genome shotgun (WGS) entry which is preliminary data.</text>
</comment>
<sequence>MEFSFGIPTKIYFGKDCIAKNARVLAAVGSKAMIVTGKHSAKASGALDDVTAVLEAEKKEYVIFDEIENNPSVETVAKAADIARAEKIDFVIGIGGGSPIDASKAIAVLAANADMAVTDLFKNAFTKALPIVGVPTTAGTGSEATPYSVLLRKDMQTKVSFGTKDTYPVYAFVDAKYTYSLGKGSTISTAVDAFTHAFEGYLANRSTVISDSFATTAIKAFGKSMRKLAKFELDEADRENLMLVSLLGGIIISQTGVTIAHGMGYCYTYFKGIPHGAANGLIMREYMKLNYDVAKDKIDNALSLLGCESIDEFADILAEMLGQPPKLTDEEIELYTKLTQIQKGSMANTPHKIDAEVIKGLWSSIR</sequence>
<accession>R7A5E5</accession>
<dbReference type="GO" id="GO:0004022">
    <property type="term" value="F:alcohol dehydrogenase (NAD+) activity"/>
    <property type="evidence" value="ECO:0007669"/>
    <property type="project" value="UniProtKB-ARBA"/>
</dbReference>
<keyword evidence="2" id="KW-0560">Oxidoreductase</keyword>
<dbReference type="PANTHER" id="PTHR11496:SF102">
    <property type="entry name" value="ALCOHOL DEHYDROGENASE 4"/>
    <property type="match status" value="1"/>
</dbReference>
<dbReference type="FunFam" id="3.40.50.1970:FF:000003">
    <property type="entry name" value="Alcohol dehydrogenase, iron-containing"/>
    <property type="match status" value="1"/>
</dbReference>
<dbReference type="Proteomes" id="UP000018141">
    <property type="component" value="Unassembled WGS sequence"/>
</dbReference>
<dbReference type="PANTHER" id="PTHR11496">
    <property type="entry name" value="ALCOHOL DEHYDROGENASE"/>
    <property type="match status" value="1"/>
</dbReference>
<dbReference type="InterPro" id="IPR056798">
    <property type="entry name" value="ADH_Fe_C"/>
</dbReference>
<name>R7A5E5_9FIRM</name>
<evidence type="ECO:0000256" key="1">
    <source>
        <dbReference type="ARBA" id="ARBA00007358"/>
    </source>
</evidence>
<evidence type="ECO:0000259" key="4">
    <source>
        <dbReference type="Pfam" id="PF25137"/>
    </source>
</evidence>
<dbReference type="InterPro" id="IPR039697">
    <property type="entry name" value="Alcohol_dehydrogenase_Fe"/>
</dbReference>
<evidence type="ECO:0000313" key="6">
    <source>
        <dbReference type="Proteomes" id="UP000018141"/>
    </source>
</evidence>
<dbReference type="AlphaFoldDB" id="R7A5E5"/>
<feature type="domain" description="Alcohol dehydrogenase iron-type/glycerol dehydrogenase GldA" evidence="3">
    <location>
        <begin position="8"/>
        <end position="174"/>
    </location>
</feature>
<evidence type="ECO:0000259" key="3">
    <source>
        <dbReference type="Pfam" id="PF00465"/>
    </source>
</evidence>
<dbReference type="Gene3D" id="1.20.1090.10">
    <property type="entry name" value="Dehydroquinate synthase-like - alpha domain"/>
    <property type="match status" value="1"/>
</dbReference>
<evidence type="ECO:0000313" key="5">
    <source>
        <dbReference type="EMBL" id="CDD56003.1"/>
    </source>
</evidence>
<proteinExistence type="inferred from homology"/>
<gene>
    <name evidence="5" type="ORF">BN656_00679</name>
</gene>
<dbReference type="CDD" id="cd08181">
    <property type="entry name" value="PPD-like"/>
    <property type="match status" value="1"/>
</dbReference>